<evidence type="ECO:0008006" key="3">
    <source>
        <dbReference type="Google" id="ProtNLM"/>
    </source>
</evidence>
<dbReference type="InterPro" id="IPR012340">
    <property type="entry name" value="NA-bd_OB-fold"/>
</dbReference>
<proteinExistence type="predicted"/>
<comment type="caution">
    <text evidence="1">The sequence shown here is derived from an EMBL/GenBank/DDBJ whole genome shotgun (WGS) entry which is preliminary data.</text>
</comment>
<protein>
    <recommendedName>
        <fullName evidence="3">DUF3221 domain-containing protein</fullName>
    </recommendedName>
</protein>
<keyword evidence="2" id="KW-1185">Reference proteome</keyword>
<evidence type="ECO:0000313" key="2">
    <source>
        <dbReference type="Proteomes" id="UP000676917"/>
    </source>
</evidence>
<evidence type="ECO:0000313" key="1">
    <source>
        <dbReference type="EMBL" id="GIO27521.1"/>
    </source>
</evidence>
<sequence length="112" mass="12790">MKRFLVLVVLLASIVLLVQVINNLSAEDDYTIDGYLINKGNSTYLIADENFDLEKAEMLSNKQLIVAYSGTYVIDKSGRTKNGDKVRIWYSPKEIQEMHPARLKVLKLEKIN</sequence>
<dbReference type="EMBL" id="BORP01000004">
    <property type="protein sequence ID" value="GIO27521.1"/>
    <property type="molecule type" value="Genomic_DNA"/>
</dbReference>
<dbReference type="Gene3D" id="2.40.50.140">
    <property type="entry name" value="Nucleic acid-binding proteins"/>
    <property type="match status" value="1"/>
</dbReference>
<dbReference type="AlphaFoldDB" id="A0A920C642"/>
<name>A0A920C642_9BACI</name>
<dbReference type="RefSeq" id="WP_212921011.1">
    <property type="nucleotide sequence ID" value="NZ_BORP01000004.1"/>
</dbReference>
<accession>A0A920C642</accession>
<organism evidence="1 2">
    <name type="scientific">Ornithinibacillus bavariensis</name>
    <dbReference type="NCBI Taxonomy" id="545502"/>
    <lineage>
        <taxon>Bacteria</taxon>
        <taxon>Bacillati</taxon>
        <taxon>Bacillota</taxon>
        <taxon>Bacilli</taxon>
        <taxon>Bacillales</taxon>
        <taxon>Bacillaceae</taxon>
        <taxon>Ornithinibacillus</taxon>
    </lineage>
</organism>
<reference evidence="1" key="1">
    <citation type="submission" date="2021-03" db="EMBL/GenBank/DDBJ databases">
        <title>Antimicrobial resistance genes in bacteria isolated from Japanese honey, and their potential for conferring macrolide and lincosamide resistance in the American foulbrood pathogen Paenibacillus larvae.</title>
        <authorList>
            <person name="Okamoto M."/>
            <person name="Kumagai M."/>
            <person name="Kanamori H."/>
            <person name="Takamatsu D."/>
        </authorList>
    </citation>
    <scope>NUCLEOTIDE SEQUENCE</scope>
    <source>
        <strain evidence="1">J43TS3</strain>
    </source>
</reference>
<gene>
    <name evidence="1" type="ORF">J43TS3_21320</name>
</gene>
<dbReference type="Proteomes" id="UP000676917">
    <property type="component" value="Unassembled WGS sequence"/>
</dbReference>